<sequence>MRIAKLAVAGIALSLGLGLATMAQESDAGLRRIACVNLTVFAPSASGLSDADTCRAHGGLAQQGAQEASAALVILVRNQPAGYDRGLTMASNGS</sequence>
<reference evidence="2 3" key="1">
    <citation type="submission" date="2017-08" db="EMBL/GenBank/DDBJ databases">
        <authorList>
            <person name="de Groot N.N."/>
        </authorList>
    </citation>
    <scope>NUCLEOTIDE SEQUENCE [LARGE SCALE GENOMIC DNA]</scope>
    <source>
        <strain evidence="2 3">USBA 352</strain>
    </source>
</reference>
<proteinExistence type="predicted"/>
<name>A0A285R5W4_9HYPH</name>
<accession>A0A285R5W4</accession>
<dbReference type="OrthoDB" id="7679411at2"/>
<dbReference type="AlphaFoldDB" id="A0A285R5W4"/>
<keyword evidence="3" id="KW-1185">Reference proteome</keyword>
<protein>
    <recommendedName>
        <fullName evidence="4">UrcA family protein</fullName>
    </recommendedName>
</protein>
<evidence type="ECO:0000313" key="3">
    <source>
        <dbReference type="Proteomes" id="UP000219331"/>
    </source>
</evidence>
<feature type="chain" id="PRO_5013012918" description="UrcA family protein" evidence="1">
    <location>
        <begin position="24"/>
        <end position="94"/>
    </location>
</feature>
<dbReference type="RefSeq" id="WP_097173525.1">
    <property type="nucleotide sequence ID" value="NZ_JAJGNR010000001.1"/>
</dbReference>
<evidence type="ECO:0008006" key="4">
    <source>
        <dbReference type="Google" id="ProtNLM"/>
    </source>
</evidence>
<dbReference type="Proteomes" id="UP000219331">
    <property type="component" value="Unassembled WGS sequence"/>
</dbReference>
<gene>
    <name evidence="2" type="ORF">SAMN05421512_10127</name>
</gene>
<evidence type="ECO:0000256" key="1">
    <source>
        <dbReference type="SAM" id="SignalP"/>
    </source>
</evidence>
<keyword evidence="1" id="KW-0732">Signal</keyword>
<evidence type="ECO:0000313" key="2">
    <source>
        <dbReference type="EMBL" id="SOB89119.1"/>
    </source>
</evidence>
<feature type="signal peptide" evidence="1">
    <location>
        <begin position="1"/>
        <end position="23"/>
    </location>
</feature>
<organism evidence="2 3">
    <name type="scientific">Stappia indica</name>
    <dbReference type="NCBI Taxonomy" id="538381"/>
    <lineage>
        <taxon>Bacteria</taxon>
        <taxon>Pseudomonadati</taxon>
        <taxon>Pseudomonadota</taxon>
        <taxon>Alphaproteobacteria</taxon>
        <taxon>Hyphomicrobiales</taxon>
        <taxon>Stappiaceae</taxon>
        <taxon>Stappia</taxon>
    </lineage>
</organism>
<dbReference type="EMBL" id="OBML01000001">
    <property type="protein sequence ID" value="SOB89119.1"/>
    <property type="molecule type" value="Genomic_DNA"/>
</dbReference>